<protein>
    <recommendedName>
        <fullName evidence="7">Glucose-6-phosphate isomerase</fullName>
        <shortName evidence="7">GPI</shortName>
        <ecNumber evidence="7">5.3.1.9</ecNumber>
    </recommendedName>
    <alternativeName>
        <fullName evidence="7">Phosphoglucose isomerase</fullName>
        <shortName evidence="7">PGI</shortName>
    </alternativeName>
    <alternativeName>
        <fullName evidence="7">Phosphohexose isomerase</fullName>
        <shortName evidence="7">PHI</shortName>
    </alternativeName>
</protein>
<dbReference type="Gene3D" id="3.40.50.10490">
    <property type="entry name" value="Glucose-6-phosphate isomerase like protein, domain 1"/>
    <property type="match status" value="2"/>
</dbReference>
<sequence>MSTHSSPMTPLSHLSSSDKLVELQKQLAGTHLRDLFDADKQRFDKYTMEAAGLFLDYSKNLINDDVLASLTKMAEEAKLPEAIKAMFSGEKINNTEGRAVLHTALRYFGKDPVMVDGKDVMPMIRDTHKRMKEITQQVHKGEWKGHTGKPVKHIVNIGIGGSYLGLKTAINALTPYHVKGLEHHYVANIDPNEISEVLRKIDPETTLFIVASKSFGTLETLQNAQAARKFMLDQGCAEADIRKHFVAISTNLKAIDEFGIAQENTLPLWDWVGGRYSLWSTIGLMISLVVGFDNFERLLKGAGDMDNHFKTAPLDQNMPVLMGMLGIWYQNYFGAESHAVISYDYFLRDFPGHLQQMDMESNGKRTTLDGKTVDYQTGAVIWGGTGTNDQHAYHQLLHQGTRLIPVDFVAPATSHNPLGEQHPWLFANAVAQSQAMMQGKTMEEIRDEMLAAGVAAEDVERLTPHKVIPGNRPNNMIVPEKITPEVAGALIALYEQKVFVQGVLWQVNSFDQWGVELGKVLGNRVYDRITEKGATSDQDSSTNGLVNRFKQFNV</sequence>
<dbReference type="UniPathway" id="UPA00138"/>
<evidence type="ECO:0000256" key="5">
    <source>
        <dbReference type="ARBA" id="ARBA00023235"/>
    </source>
</evidence>
<keyword evidence="4 7" id="KW-0324">Glycolysis</keyword>
<evidence type="ECO:0000256" key="4">
    <source>
        <dbReference type="ARBA" id="ARBA00023152"/>
    </source>
</evidence>
<dbReference type="STRING" id="570277.EZMO1_4675"/>
<dbReference type="InterPro" id="IPR018189">
    <property type="entry name" value="Phosphoglucose_isomerase_CS"/>
</dbReference>
<dbReference type="UniPathway" id="UPA00109">
    <property type="reaction ID" value="UER00181"/>
</dbReference>
<dbReference type="PANTHER" id="PTHR11469">
    <property type="entry name" value="GLUCOSE-6-PHOSPHATE ISOMERASE"/>
    <property type="match status" value="1"/>
</dbReference>
<comment type="catalytic activity">
    <reaction evidence="6 7 8">
        <text>alpha-D-glucose 6-phosphate = beta-D-fructose 6-phosphate</text>
        <dbReference type="Rhea" id="RHEA:11816"/>
        <dbReference type="ChEBI" id="CHEBI:57634"/>
        <dbReference type="ChEBI" id="CHEBI:58225"/>
        <dbReference type="EC" id="5.3.1.9"/>
    </reaction>
</comment>
<feature type="active site" evidence="7">
    <location>
        <position position="391"/>
    </location>
</feature>
<organism evidence="9 10">
    <name type="scientific">Endozoicomonas montiporae CL-33</name>
    <dbReference type="NCBI Taxonomy" id="570277"/>
    <lineage>
        <taxon>Bacteria</taxon>
        <taxon>Pseudomonadati</taxon>
        <taxon>Pseudomonadota</taxon>
        <taxon>Gammaproteobacteria</taxon>
        <taxon>Oceanospirillales</taxon>
        <taxon>Endozoicomonadaceae</taxon>
        <taxon>Endozoicomonas</taxon>
    </lineage>
</organism>
<dbReference type="CDD" id="cd05016">
    <property type="entry name" value="SIS_PGI_2"/>
    <property type="match status" value="1"/>
</dbReference>
<keyword evidence="7" id="KW-0963">Cytoplasm</keyword>
<dbReference type="PROSITE" id="PS00174">
    <property type="entry name" value="P_GLUCOSE_ISOMERASE_2"/>
    <property type="match status" value="1"/>
</dbReference>
<dbReference type="GO" id="GO:0051156">
    <property type="term" value="P:glucose 6-phosphate metabolic process"/>
    <property type="evidence" value="ECO:0007669"/>
    <property type="project" value="TreeGrafter"/>
</dbReference>
<dbReference type="GO" id="GO:0005829">
    <property type="term" value="C:cytosol"/>
    <property type="evidence" value="ECO:0007669"/>
    <property type="project" value="TreeGrafter"/>
</dbReference>
<keyword evidence="5 7" id="KW-0413">Isomerase</keyword>
<comment type="subcellular location">
    <subcellularLocation>
        <location evidence="7">Cytoplasm</location>
    </subcellularLocation>
</comment>
<dbReference type="Proteomes" id="UP000071065">
    <property type="component" value="Chromosome"/>
</dbReference>
<dbReference type="Pfam" id="PF00342">
    <property type="entry name" value="PGI"/>
    <property type="match status" value="1"/>
</dbReference>
<dbReference type="AlphaFoldDB" id="A0A142BIK4"/>
<reference evidence="9 10" key="1">
    <citation type="journal article" date="2016" name="Front. Microbiol.">
        <title>Genomic Insight into the Host-Endosymbiont Relationship of Endozoicomonas montiporae CL-33(T) with its Coral Host.</title>
        <authorList>
            <person name="Ding J.-Y."/>
            <person name="Shiu J.-H."/>
            <person name="Chen W.-M."/>
            <person name="Chiang Y.-R."/>
            <person name="Tang S.-L."/>
        </authorList>
    </citation>
    <scope>NUCLEOTIDE SEQUENCE [LARGE SCALE GENOMIC DNA]</scope>
    <source>
        <strain evidence="9 10">CL-33</strain>
    </source>
</reference>
<evidence type="ECO:0000313" key="9">
    <source>
        <dbReference type="EMBL" id="AMO58580.1"/>
    </source>
</evidence>
<accession>A0A142BIK4</accession>
<comment type="pathway">
    <text evidence="7">Carbohydrate biosynthesis; gluconeogenesis.</text>
</comment>
<dbReference type="InterPro" id="IPR035482">
    <property type="entry name" value="SIS_PGI_2"/>
</dbReference>
<dbReference type="PANTHER" id="PTHR11469:SF1">
    <property type="entry name" value="GLUCOSE-6-PHOSPHATE ISOMERASE"/>
    <property type="match status" value="1"/>
</dbReference>
<evidence type="ECO:0000256" key="3">
    <source>
        <dbReference type="ARBA" id="ARBA00022432"/>
    </source>
</evidence>
<evidence type="ECO:0000256" key="8">
    <source>
        <dbReference type="RuleBase" id="RU000612"/>
    </source>
</evidence>
<dbReference type="EC" id="5.3.1.9" evidence="7"/>
<name>A0A142BIK4_9GAMM</name>
<dbReference type="SUPFAM" id="SSF53697">
    <property type="entry name" value="SIS domain"/>
    <property type="match status" value="1"/>
</dbReference>
<dbReference type="InterPro" id="IPR023096">
    <property type="entry name" value="G6P_Isomerase_C"/>
</dbReference>
<dbReference type="NCBIfam" id="NF001211">
    <property type="entry name" value="PRK00179.1"/>
    <property type="match status" value="1"/>
</dbReference>
<dbReference type="InterPro" id="IPR001672">
    <property type="entry name" value="G6P_Isomerase"/>
</dbReference>
<dbReference type="HAMAP" id="MF_00473">
    <property type="entry name" value="G6P_isomerase"/>
    <property type="match status" value="1"/>
</dbReference>
<dbReference type="GO" id="GO:0004347">
    <property type="term" value="F:glucose-6-phosphate isomerase activity"/>
    <property type="evidence" value="ECO:0007669"/>
    <property type="project" value="UniProtKB-UniRule"/>
</dbReference>
<dbReference type="InterPro" id="IPR046348">
    <property type="entry name" value="SIS_dom_sf"/>
</dbReference>
<dbReference type="GO" id="GO:0097367">
    <property type="term" value="F:carbohydrate derivative binding"/>
    <property type="evidence" value="ECO:0007669"/>
    <property type="project" value="InterPro"/>
</dbReference>
<evidence type="ECO:0000256" key="7">
    <source>
        <dbReference type="HAMAP-Rule" id="MF_00473"/>
    </source>
</evidence>
<evidence type="ECO:0000256" key="2">
    <source>
        <dbReference type="ARBA" id="ARBA00006604"/>
    </source>
</evidence>
<dbReference type="Gene3D" id="1.10.1390.10">
    <property type="match status" value="1"/>
</dbReference>
<feature type="active site" evidence="7">
    <location>
        <position position="519"/>
    </location>
</feature>
<comment type="similarity">
    <text evidence="2 7 8">Belongs to the GPI family.</text>
</comment>
<dbReference type="PATRIC" id="fig|570277.3.peg.5005"/>
<dbReference type="CDD" id="cd05015">
    <property type="entry name" value="SIS_PGI_1"/>
    <property type="match status" value="1"/>
</dbReference>
<comment type="pathway">
    <text evidence="1 7 8">Carbohydrate degradation; glycolysis; D-glyceraldehyde 3-phosphate and glycerone phosphate from D-glucose: step 2/4.</text>
</comment>
<dbReference type="InterPro" id="IPR035476">
    <property type="entry name" value="SIS_PGI_1"/>
</dbReference>
<dbReference type="EMBL" id="CP013251">
    <property type="protein sequence ID" value="AMO58580.1"/>
    <property type="molecule type" value="Genomic_DNA"/>
</dbReference>
<gene>
    <name evidence="9" type="primary">gpi</name>
    <name evidence="7" type="synonym">pgi</name>
    <name evidence="9" type="ORF">EZMO1_4675</name>
</gene>
<proteinExistence type="inferred from homology"/>
<evidence type="ECO:0000256" key="6">
    <source>
        <dbReference type="ARBA" id="ARBA00029321"/>
    </source>
</evidence>
<dbReference type="OrthoDB" id="140919at2"/>
<dbReference type="PRINTS" id="PR00662">
    <property type="entry name" value="G6PISOMERASE"/>
</dbReference>
<dbReference type="GO" id="GO:0048029">
    <property type="term" value="F:monosaccharide binding"/>
    <property type="evidence" value="ECO:0007669"/>
    <property type="project" value="TreeGrafter"/>
</dbReference>
<dbReference type="PROSITE" id="PS51463">
    <property type="entry name" value="P_GLUCOSE_ISOMERASE_3"/>
    <property type="match status" value="1"/>
</dbReference>
<dbReference type="GO" id="GO:0006094">
    <property type="term" value="P:gluconeogenesis"/>
    <property type="evidence" value="ECO:0007669"/>
    <property type="project" value="UniProtKB-UniRule"/>
</dbReference>
<keyword evidence="3 7" id="KW-0312">Gluconeogenesis</keyword>
<dbReference type="RefSeq" id="WP_086936440.1">
    <property type="nucleotide sequence ID" value="NZ_CP013251.1"/>
</dbReference>
<evidence type="ECO:0000313" key="10">
    <source>
        <dbReference type="Proteomes" id="UP000071065"/>
    </source>
</evidence>
<dbReference type="GO" id="GO:0006096">
    <property type="term" value="P:glycolytic process"/>
    <property type="evidence" value="ECO:0007669"/>
    <property type="project" value="UniProtKB-UniRule"/>
</dbReference>
<dbReference type="PROSITE" id="PS00765">
    <property type="entry name" value="P_GLUCOSE_ISOMERASE_1"/>
    <property type="match status" value="1"/>
</dbReference>
<dbReference type="KEGG" id="emp:EZMO1_4675"/>
<feature type="active site" description="Proton donor" evidence="7">
    <location>
        <position position="360"/>
    </location>
</feature>
<evidence type="ECO:0000256" key="1">
    <source>
        <dbReference type="ARBA" id="ARBA00004926"/>
    </source>
</evidence>
<comment type="function">
    <text evidence="7">Catalyzes the reversible isomerization of glucose-6-phosphate to fructose-6-phosphate.</text>
</comment>